<evidence type="ECO:0000256" key="5">
    <source>
        <dbReference type="ARBA" id="ARBA00023136"/>
    </source>
</evidence>
<comment type="similarity">
    <text evidence="2">Belongs to the multi antimicrobial extrusion (MATE) (TC 2.A.66.1) family.</text>
</comment>
<keyword evidence="5 6" id="KW-0472">Membrane</keyword>
<sequence>MLMLLSFDFYFLCGSSYIFLNLLPFFYAIQPRNSLALIFYSLHYGASDFSYAARSMMVAGAICSAFLLYVPSLLGLHGVWLGLTLYGLAYGTRNLHVKHALARPRP</sequence>
<dbReference type="Proteomes" id="UP000009183">
    <property type="component" value="Chromosome 1"/>
</dbReference>
<evidence type="ECO:0000313" key="7">
    <source>
        <dbReference type="EMBL" id="CBI27510.3"/>
    </source>
</evidence>
<keyword evidence="8" id="KW-1185">Reference proteome</keyword>
<dbReference type="GO" id="GO:0016020">
    <property type="term" value="C:membrane"/>
    <property type="evidence" value="ECO:0007669"/>
    <property type="project" value="UniProtKB-SubCell"/>
</dbReference>
<keyword evidence="3 6" id="KW-0812">Transmembrane</keyword>
<organism evidence="7 8">
    <name type="scientific">Vitis vinifera</name>
    <name type="common">Grape</name>
    <dbReference type="NCBI Taxonomy" id="29760"/>
    <lineage>
        <taxon>Eukaryota</taxon>
        <taxon>Viridiplantae</taxon>
        <taxon>Streptophyta</taxon>
        <taxon>Embryophyta</taxon>
        <taxon>Tracheophyta</taxon>
        <taxon>Spermatophyta</taxon>
        <taxon>Magnoliopsida</taxon>
        <taxon>eudicotyledons</taxon>
        <taxon>Gunneridae</taxon>
        <taxon>Pentapetalae</taxon>
        <taxon>rosids</taxon>
        <taxon>Vitales</taxon>
        <taxon>Vitaceae</taxon>
        <taxon>Viteae</taxon>
        <taxon>Vitis</taxon>
    </lineage>
</organism>
<evidence type="ECO:0000313" key="8">
    <source>
        <dbReference type="Proteomes" id="UP000009183"/>
    </source>
</evidence>
<evidence type="ECO:0000256" key="4">
    <source>
        <dbReference type="ARBA" id="ARBA00022989"/>
    </source>
</evidence>
<dbReference type="InterPro" id="IPR044644">
    <property type="entry name" value="DinF-like"/>
</dbReference>
<evidence type="ECO:0000256" key="1">
    <source>
        <dbReference type="ARBA" id="ARBA00004141"/>
    </source>
</evidence>
<name>D7TAI7_VITVI</name>
<reference evidence="8" key="1">
    <citation type="journal article" date="2007" name="Nature">
        <title>The grapevine genome sequence suggests ancestral hexaploidization in major angiosperm phyla.</title>
        <authorList>
            <consortium name="The French-Italian Public Consortium for Grapevine Genome Characterization."/>
            <person name="Jaillon O."/>
            <person name="Aury J.-M."/>
            <person name="Noel B."/>
            <person name="Policriti A."/>
            <person name="Clepet C."/>
            <person name="Casagrande A."/>
            <person name="Choisne N."/>
            <person name="Aubourg S."/>
            <person name="Vitulo N."/>
            <person name="Jubin C."/>
            <person name="Vezzi A."/>
            <person name="Legeai F."/>
            <person name="Hugueney P."/>
            <person name="Dasilva C."/>
            <person name="Horner D."/>
            <person name="Mica E."/>
            <person name="Jublot D."/>
            <person name="Poulain J."/>
            <person name="Bruyere C."/>
            <person name="Billault A."/>
            <person name="Segurens B."/>
            <person name="Gouyvenoux M."/>
            <person name="Ugarte E."/>
            <person name="Cattonaro F."/>
            <person name="Anthouard V."/>
            <person name="Vico V."/>
            <person name="Del Fabbro C."/>
            <person name="Alaux M."/>
            <person name="Di Gaspero G."/>
            <person name="Dumas V."/>
            <person name="Felice N."/>
            <person name="Paillard S."/>
            <person name="Juman I."/>
            <person name="Moroldo M."/>
            <person name="Scalabrin S."/>
            <person name="Canaguier A."/>
            <person name="Le Clainche I."/>
            <person name="Malacrida G."/>
            <person name="Durand E."/>
            <person name="Pesole G."/>
            <person name="Laucou V."/>
            <person name="Chatelet P."/>
            <person name="Merdinoglu D."/>
            <person name="Delledonne M."/>
            <person name="Pezzotti M."/>
            <person name="Lecharny A."/>
            <person name="Scarpelli C."/>
            <person name="Artiguenave F."/>
            <person name="Pe M.E."/>
            <person name="Valle G."/>
            <person name="Morgante M."/>
            <person name="Caboche M."/>
            <person name="Adam-Blondon A.-F."/>
            <person name="Weissenbach J."/>
            <person name="Quetier F."/>
            <person name="Wincker P."/>
        </authorList>
    </citation>
    <scope>NUCLEOTIDE SEQUENCE [LARGE SCALE GENOMIC DNA]</scope>
    <source>
        <strain evidence="8">cv. Pinot noir / PN40024</strain>
    </source>
</reference>
<dbReference type="HOGENOM" id="CLU_2228094_0_0_1"/>
<dbReference type="InParanoid" id="D7TAI7"/>
<evidence type="ECO:0000256" key="3">
    <source>
        <dbReference type="ARBA" id="ARBA00022692"/>
    </source>
</evidence>
<comment type="subcellular location">
    <subcellularLocation>
        <location evidence="1">Membrane</location>
        <topology evidence="1">Multi-pass membrane protein</topology>
    </subcellularLocation>
</comment>
<evidence type="ECO:0000256" key="2">
    <source>
        <dbReference type="ARBA" id="ARBA00010199"/>
    </source>
</evidence>
<gene>
    <name evidence="7" type="ordered locus">VIT_01s0010g02060</name>
</gene>
<feature type="transmembrane region" description="Helical" evidence="6">
    <location>
        <begin position="7"/>
        <end position="29"/>
    </location>
</feature>
<keyword evidence="4 6" id="KW-1133">Transmembrane helix</keyword>
<dbReference type="PaxDb" id="29760-VIT_01s0010g02060.t01"/>
<dbReference type="PANTHER" id="PTHR42893">
    <property type="entry name" value="PROTEIN DETOXIFICATION 44, CHLOROPLASTIC-RELATED"/>
    <property type="match status" value="1"/>
</dbReference>
<dbReference type="AlphaFoldDB" id="D7TAI7"/>
<dbReference type="PANTHER" id="PTHR42893:SF45">
    <property type="entry name" value="PROTEIN DETOXIFICATION 45, CHLOROPLASTIC"/>
    <property type="match status" value="1"/>
</dbReference>
<proteinExistence type="inferred from homology"/>
<dbReference type="EMBL" id="FN595754">
    <property type="protein sequence ID" value="CBI27510.3"/>
    <property type="molecule type" value="Genomic_DNA"/>
</dbReference>
<accession>D7TAI7</accession>
<protein>
    <submittedName>
        <fullName evidence="7">Uncharacterized protein</fullName>
    </submittedName>
</protein>
<dbReference type="eggNOG" id="KOG1347">
    <property type="taxonomic scope" value="Eukaryota"/>
</dbReference>
<evidence type="ECO:0000256" key="6">
    <source>
        <dbReference type="SAM" id="Phobius"/>
    </source>
</evidence>